<dbReference type="Gene3D" id="1.20.1280.50">
    <property type="match status" value="1"/>
</dbReference>
<gene>
    <name evidence="2" type="ORF">OSB04_015871</name>
</gene>
<feature type="domain" description="F-box" evidence="1">
    <location>
        <begin position="15"/>
        <end position="60"/>
    </location>
</feature>
<dbReference type="SMART" id="SM00256">
    <property type="entry name" value="FBOX"/>
    <property type="match status" value="1"/>
</dbReference>
<dbReference type="Pfam" id="PF07734">
    <property type="entry name" value="FBA_1"/>
    <property type="match status" value="1"/>
</dbReference>
<dbReference type="InterPro" id="IPR036047">
    <property type="entry name" value="F-box-like_dom_sf"/>
</dbReference>
<reference evidence="2" key="1">
    <citation type="submission" date="2023-03" db="EMBL/GenBank/DDBJ databases">
        <title>Chromosome-scale reference genome and RAD-based genetic map of yellow starthistle (Centaurea solstitialis) reveal putative structural variation and QTLs associated with invader traits.</title>
        <authorList>
            <person name="Reatini B."/>
            <person name="Cang F.A."/>
            <person name="Jiang Q."/>
            <person name="Mckibben M.T.W."/>
            <person name="Barker M.S."/>
            <person name="Rieseberg L.H."/>
            <person name="Dlugosch K.M."/>
        </authorList>
    </citation>
    <scope>NUCLEOTIDE SEQUENCE</scope>
    <source>
        <strain evidence="2">CAN-66</strain>
        <tissue evidence="2">Leaf</tissue>
    </source>
</reference>
<dbReference type="InterPro" id="IPR050796">
    <property type="entry name" value="SCF_F-box_component"/>
</dbReference>
<proteinExistence type="predicted"/>
<dbReference type="InterPro" id="IPR017451">
    <property type="entry name" value="F-box-assoc_interact_dom"/>
</dbReference>
<accession>A0AA38WKI7</accession>
<evidence type="ECO:0000259" key="1">
    <source>
        <dbReference type="PROSITE" id="PS50181"/>
    </source>
</evidence>
<protein>
    <recommendedName>
        <fullName evidence="1">F-box domain-containing protein</fullName>
    </recommendedName>
</protein>
<dbReference type="EMBL" id="JARYMX010000004">
    <property type="protein sequence ID" value="KAJ9551826.1"/>
    <property type="molecule type" value="Genomic_DNA"/>
</dbReference>
<dbReference type="PANTHER" id="PTHR31672">
    <property type="entry name" value="BNACNNG10540D PROTEIN"/>
    <property type="match status" value="1"/>
</dbReference>
<keyword evidence="3" id="KW-1185">Reference proteome</keyword>
<dbReference type="InterPro" id="IPR001810">
    <property type="entry name" value="F-box_dom"/>
</dbReference>
<dbReference type="CDD" id="cd22157">
    <property type="entry name" value="F-box_AtFBW1-like"/>
    <property type="match status" value="1"/>
</dbReference>
<dbReference type="NCBIfam" id="TIGR01640">
    <property type="entry name" value="F_box_assoc_1"/>
    <property type="match status" value="1"/>
</dbReference>
<dbReference type="PANTHER" id="PTHR31672:SF13">
    <property type="entry name" value="F-BOX PROTEIN CPR30-LIKE"/>
    <property type="match status" value="1"/>
</dbReference>
<dbReference type="Proteomes" id="UP001172457">
    <property type="component" value="Chromosome 4"/>
</dbReference>
<evidence type="ECO:0000313" key="3">
    <source>
        <dbReference type="Proteomes" id="UP001172457"/>
    </source>
</evidence>
<dbReference type="Pfam" id="PF12937">
    <property type="entry name" value="F-box-like"/>
    <property type="match status" value="1"/>
</dbReference>
<organism evidence="2 3">
    <name type="scientific">Centaurea solstitialis</name>
    <name type="common">yellow star-thistle</name>
    <dbReference type="NCBI Taxonomy" id="347529"/>
    <lineage>
        <taxon>Eukaryota</taxon>
        <taxon>Viridiplantae</taxon>
        <taxon>Streptophyta</taxon>
        <taxon>Embryophyta</taxon>
        <taxon>Tracheophyta</taxon>
        <taxon>Spermatophyta</taxon>
        <taxon>Magnoliopsida</taxon>
        <taxon>eudicotyledons</taxon>
        <taxon>Gunneridae</taxon>
        <taxon>Pentapetalae</taxon>
        <taxon>asterids</taxon>
        <taxon>campanulids</taxon>
        <taxon>Asterales</taxon>
        <taxon>Asteraceae</taxon>
        <taxon>Carduoideae</taxon>
        <taxon>Cardueae</taxon>
        <taxon>Centaureinae</taxon>
        <taxon>Centaurea</taxon>
    </lineage>
</organism>
<dbReference type="PROSITE" id="PS50181">
    <property type="entry name" value="FBOX"/>
    <property type="match status" value="1"/>
</dbReference>
<evidence type="ECO:0000313" key="2">
    <source>
        <dbReference type="EMBL" id="KAJ9551826.1"/>
    </source>
</evidence>
<dbReference type="InterPro" id="IPR006527">
    <property type="entry name" value="F-box-assoc_dom_typ1"/>
</dbReference>
<dbReference type="AlphaFoldDB" id="A0AA38WKI7"/>
<name>A0AA38WKI7_9ASTR</name>
<sequence length="545" mass="63124">MADFVPHLRLRTLMDRSMEELPTELTIDILSRLPLKTIIHCKLVCKKWRNLVSDSSFVNLHLSRSPTGLLIHQIVKGSPGIFKWVDIEDKVDDHRLDYDSLMSFDINMVPFLRNYLIDKMGSVNGLICIRLAYLKNENTYICNPVTREIMTISIPQYYKQDFVVIACGFGVSSVTGEYKLVVQTLKRNVPLNGNKLPWGRELVAEVYTLGTGQWRRLGQVPYWLDDCNFGVVLNDHCHWIISNRNAHEKICTFDLNKETFQLFPSPPREESDNDFRSLAVVKGCLCISDGGSRFPFTIWVMKEYGIKKSWHKEVVITEEAVNRCRELPYSYDVYMIGDLKDGTIFFMDEDLFAFYPRSGTIEKIEALKRSQSGVPYRPSFLKLQNFESERGLTISPFGKKSVGWWKLKRRFPLRHLKELLPFTDDPSSHLHSRFHSSVHQSLLELSLDQVHRLQNLSLSVHELPTRYLISQKSALHPVEDVEKGLVAEFSKFAKSHESSLPLLHRHIKNPVLRYPGWHVWKISVDTRYEQVRAEQVDLRLAALDS</sequence>
<dbReference type="SUPFAM" id="SSF81383">
    <property type="entry name" value="F-box domain"/>
    <property type="match status" value="1"/>
</dbReference>
<comment type="caution">
    <text evidence="2">The sequence shown here is derived from an EMBL/GenBank/DDBJ whole genome shotgun (WGS) entry which is preliminary data.</text>
</comment>